<dbReference type="PANTHER" id="PTHR23062">
    <property type="entry name" value="HYPOTHETICAL PROTEIN C.ELEGANS"/>
    <property type="match status" value="1"/>
</dbReference>
<dbReference type="WormBase" id="F56D6.1">
    <property type="protein sequence ID" value="CE48753"/>
    <property type="gene ID" value="WBGene00018970"/>
    <property type="gene designation" value="clec-68"/>
</dbReference>
<dbReference type="InterPro" id="IPR016187">
    <property type="entry name" value="CTDL_fold"/>
</dbReference>
<dbReference type="SMART" id="SM00034">
    <property type="entry name" value="CLECT"/>
    <property type="match status" value="1"/>
</dbReference>
<reference evidence="3 4" key="1">
    <citation type="journal article" date="1998" name="Science">
        <title>Genome sequence of the nematode C. elegans: a platform for investigating biology.</title>
        <authorList>
            <consortium name="The C. elegans sequencing consortium"/>
            <person name="Sulson J.E."/>
            <person name="Waterston R."/>
        </authorList>
    </citation>
    <scope>NUCLEOTIDE SEQUENCE [LARGE SCALE GENOMIC DNA]</scope>
    <source>
        <strain evidence="3 4">Bristol N2</strain>
    </source>
</reference>
<evidence type="ECO:0000313" key="3">
    <source>
        <dbReference type="EMBL" id="CCD70733.2"/>
    </source>
</evidence>
<feature type="signal peptide" evidence="1">
    <location>
        <begin position="1"/>
        <end position="17"/>
    </location>
</feature>
<dbReference type="AGR" id="WB:WBGene00018970"/>
<dbReference type="PROSITE" id="PS50041">
    <property type="entry name" value="C_TYPE_LECTIN_2"/>
    <property type="match status" value="1"/>
</dbReference>
<dbReference type="RefSeq" id="NP_500438.5">
    <property type="nucleotide sequence ID" value="NM_068037.5"/>
</dbReference>
<dbReference type="OMA" id="ETCYFAY"/>
<dbReference type="UCSC" id="F56D6.1">
    <property type="organism name" value="c. elegans"/>
</dbReference>
<evidence type="ECO:0000313" key="5">
    <source>
        <dbReference type="WormBase" id="F56D6.1"/>
    </source>
</evidence>
<gene>
    <name evidence="3 5" type="primary">clec-68</name>
    <name evidence="3" type="ORF">CELE_F56D6.1</name>
    <name evidence="5" type="ORF">F56D6.1</name>
</gene>
<sequence length="462" mass="51912">MFFNFLIFSVIAGLSNAACLDSNDQEIQGFCFKFVAQQMTYSDARNWCRYKNPAGSSYLAYVPNKDTSNYLAFYARSAFGTSAEYFWIGLSRNESSGSLSWDNGLPVVYTNLGSYLGQNYFSEKISNTKWDTLGDNSTNYFVCSYASTSDQATSTEPPTNNCQPGGQQTILFAYSNDLDPSVVTDTLINSYLSSQPVTFAVSRFDLRQPEDIGYFNTYNEAASYVSTHRPDSTKRLGDNSTGSDVLDVINKFYNNTQLSPCESVVMVLSKRYPNTTDISNIVSKVRKYHGIVNFLASNTPSGGTQTRVLFDLASKTNGIYSIESDSNFSHFIEWMPLRERYPIYAVNARVLGQGSQALPSMSVPVYAEYLLMIALQNHMPVSNVQSVSLSWYNQFSVDSSSFDMQPLGWAYVDSNSDGTREHLGTVVYNMTIDYVYNDIDVETMQVRFYSPYATDFWQPYSD</sequence>
<dbReference type="SUPFAM" id="SSF56436">
    <property type="entry name" value="C-type lectin-like"/>
    <property type="match status" value="1"/>
</dbReference>
<dbReference type="CTD" id="186388"/>
<dbReference type="InterPro" id="IPR016186">
    <property type="entry name" value="C-type_lectin-like/link_sf"/>
</dbReference>
<dbReference type="CDD" id="cd00037">
    <property type="entry name" value="CLECT"/>
    <property type="match status" value="1"/>
</dbReference>
<dbReference type="InParanoid" id="Q3LFM3"/>
<dbReference type="FunCoup" id="Q3LFM3">
    <property type="interactions" value="13"/>
</dbReference>
<dbReference type="Gene3D" id="3.10.100.10">
    <property type="entry name" value="Mannose-Binding Protein A, subunit A"/>
    <property type="match status" value="1"/>
</dbReference>
<dbReference type="InterPro" id="IPR055578">
    <property type="entry name" value="DUF7154"/>
</dbReference>
<dbReference type="Bgee" id="WBGene00018970">
    <property type="expression patterns" value="Expressed in adult organism"/>
</dbReference>
<dbReference type="eggNOG" id="KOG4297">
    <property type="taxonomic scope" value="Eukaryota"/>
</dbReference>
<dbReference type="Pfam" id="PF23673">
    <property type="entry name" value="DUF7154"/>
    <property type="match status" value="1"/>
</dbReference>
<keyword evidence="4" id="KW-1185">Reference proteome</keyword>
<evidence type="ECO:0000256" key="1">
    <source>
        <dbReference type="SAM" id="SignalP"/>
    </source>
</evidence>
<dbReference type="PANTHER" id="PTHR23062:SF3">
    <property type="entry name" value="ANF_RECEPTOR DOMAIN-CONTAINING PROTEIN-RELATED"/>
    <property type="match status" value="1"/>
</dbReference>
<name>Q3LFM3_CAEEL</name>
<dbReference type="Pfam" id="PF00059">
    <property type="entry name" value="Lectin_C"/>
    <property type="match status" value="1"/>
</dbReference>
<dbReference type="Proteomes" id="UP000001940">
    <property type="component" value="Chromosome IV"/>
</dbReference>
<proteinExistence type="predicted"/>
<dbReference type="STRING" id="6239.F56D6.1.1"/>
<protein>
    <submittedName>
        <fullName evidence="3">C-type lectin domain-containing protein</fullName>
    </submittedName>
</protein>
<dbReference type="KEGG" id="cel:CELE_F56D6.1"/>
<dbReference type="GO" id="GO:0045087">
    <property type="term" value="P:innate immune response"/>
    <property type="evidence" value="ECO:0007007"/>
    <property type="project" value="WormBase"/>
</dbReference>
<dbReference type="SMR" id="Q3LFM3"/>
<dbReference type="GeneID" id="186388"/>
<dbReference type="PaxDb" id="6239-F56D6.1"/>
<feature type="domain" description="C-type lectin" evidence="2">
    <location>
        <begin position="27"/>
        <end position="144"/>
    </location>
</feature>
<dbReference type="HOGENOM" id="CLU_046757_0_0_1"/>
<accession>Q3LFM3</accession>
<evidence type="ECO:0000259" key="2">
    <source>
        <dbReference type="PROSITE" id="PS50041"/>
    </source>
</evidence>
<evidence type="ECO:0000313" key="4">
    <source>
        <dbReference type="Proteomes" id="UP000001940"/>
    </source>
</evidence>
<dbReference type="OrthoDB" id="9945342at2759"/>
<dbReference type="AlphaFoldDB" id="Q3LFM3"/>
<dbReference type="PeptideAtlas" id="Q3LFM3"/>
<feature type="chain" id="PRO_5004227964" evidence="1">
    <location>
        <begin position="18"/>
        <end position="462"/>
    </location>
</feature>
<organism evidence="3 4">
    <name type="scientific">Caenorhabditis elegans</name>
    <dbReference type="NCBI Taxonomy" id="6239"/>
    <lineage>
        <taxon>Eukaryota</taxon>
        <taxon>Metazoa</taxon>
        <taxon>Ecdysozoa</taxon>
        <taxon>Nematoda</taxon>
        <taxon>Chromadorea</taxon>
        <taxon>Rhabditida</taxon>
        <taxon>Rhabditina</taxon>
        <taxon>Rhabditomorpha</taxon>
        <taxon>Rhabditoidea</taxon>
        <taxon>Rhabditidae</taxon>
        <taxon>Peloderinae</taxon>
        <taxon>Caenorhabditis</taxon>
    </lineage>
</organism>
<dbReference type="EMBL" id="BX284604">
    <property type="protein sequence ID" value="CCD70733.2"/>
    <property type="molecule type" value="Genomic_DNA"/>
</dbReference>
<dbReference type="InterPro" id="IPR001304">
    <property type="entry name" value="C-type_lectin-like"/>
</dbReference>
<keyword evidence="1" id="KW-0732">Signal</keyword>